<feature type="compositionally biased region" description="Gly residues" evidence="6">
    <location>
        <begin position="654"/>
        <end position="665"/>
    </location>
</feature>
<dbReference type="FunFam" id="3.30.420.40:FF:000026">
    <property type="entry name" value="Heat shock protein 70"/>
    <property type="match status" value="1"/>
</dbReference>
<dbReference type="FunFam" id="3.90.640.10:FF:000002">
    <property type="entry name" value="Heat shock 70 kDa"/>
    <property type="match status" value="1"/>
</dbReference>
<dbReference type="InterPro" id="IPR043129">
    <property type="entry name" value="ATPase_NBD"/>
</dbReference>
<evidence type="ECO:0000256" key="4">
    <source>
        <dbReference type="ARBA" id="ARBA00022990"/>
    </source>
</evidence>
<feature type="compositionally biased region" description="Gly residues" evidence="6">
    <location>
        <begin position="883"/>
        <end position="897"/>
    </location>
</feature>
<evidence type="ECO:0000313" key="7">
    <source>
        <dbReference type="EMBL" id="SGZ51555.1"/>
    </source>
</evidence>
<dbReference type="GO" id="GO:0030446">
    <property type="term" value="C:hyphal cell wall"/>
    <property type="evidence" value="ECO:0007669"/>
    <property type="project" value="UniProtKB-ARBA"/>
</dbReference>
<dbReference type="EMBL" id="LT635765">
    <property type="protein sequence ID" value="SGZ51555.1"/>
    <property type="molecule type" value="Genomic_DNA"/>
</dbReference>
<protein>
    <submittedName>
        <fullName evidence="7">CIC11C00000003942</fullName>
    </submittedName>
</protein>
<dbReference type="NCBIfam" id="NF001413">
    <property type="entry name" value="PRK00290.1"/>
    <property type="match status" value="1"/>
</dbReference>
<evidence type="ECO:0000256" key="6">
    <source>
        <dbReference type="SAM" id="MobiDB-lite"/>
    </source>
</evidence>
<dbReference type="GO" id="GO:0005524">
    <property type="term" value="F:ATP binding"/>
    <property type="evidence" value="ECO:0007669"/>
    <property type="project" value="UniProtKB-KW"/>
</dbReference>
<keyword evidence="4" id="KW-0007">Acetylation</keyword>
<dbReference type="Pfam" id="PF00012">
    <property type="entry name" value="HSP70"/>
    <property type="match status" value="2"/>
</dbReference>
<evidence type="ECO:0000256" key="1">
    <source>
        <dbReference type="ARBA" id="ARBA00007381"/>
    </source>
</evidence>
<evidence type="ECO:0000256" key="5">
    <source>
        <dbReference type="ARBA" id="ARBA00023016"/>
    </source>
</evidence>
<dbReference type="Gene3D" id="3.30.30.30">
    <property type="match status" value="1"/>
</dbReference>
<gene>
    <name evidence="7" type="ORF">SAMEA4029009_CIC11G00000003942</name>
</gene>
<keyword evidence="5" id="KW-0346">Stress response</keyword>
<dbReference type="Gene3D" id="3.30.420.40">
    <property type="match status" value="2"/>
</dbReference>
<dbReference type="Gene3D" id="2.60.34.10">
    <property type="entry name" value="Substrate Binding Domain Of DNAk, Chain A, domain 1"/>
    <property type="match status" value="2"/>
</dbReference>
<dbReference type="PANTHER" id="PTHR19375">
    <property type="entry name" value="HEAT SHOCK PROTEIN 70KDA"/>
    <property type="match status" value="1"/>
</dbReference>
<dbReference type="FunFam" id="2.60.34.10:FF:000002">
    <property type="entry name" value="Heat shock 70 kDa"/>
    <property type="match status" value="2"/>
</dbReference>
<dbReference type="FunFam" id="3.30.420.40:FF:000172">
    <property type="entry name" value="Heat shock 70 kDa protein"/>
    <property type="match status" value="2"/>
</dbReference>
<dbReference type="PRINTS" id="PR00301">
    <property type="entry name" value="HEATSHOCK70"/>
</dbReference>
<dbReference type="FunFam" id="1.20.1270.10:FF:000016">
    <property type="entry name" value="Heat shock protein 70"/>
    <property type="match status" value="2"/>
</dbReference>
<accession>A0A1L0BK56</accession>
<dbReference type="Gene3D" id="3.90.640.10">
    <property type="entry name" value="Actin, Chain A, domain 4"/>
    <property type="match status" value="1"/>
</dbReference>
<dbReference type="GO" id="GO:0042277">
    <property type="term" value="F:peptide binding"/>
    <property type="evidence" value="ECO:0007669"/>
    <property type="project" value="UniProtKB-ARBA"/>
</dbReference>
<dbReference type="GO" id="GO:0009986">
    <property type="term" value="C:cell surface"/>
    <property type="evidence" value="ECO:0007669"/>
    <property type="project" value="UniProtKB-ARBA"/>
</dbReference>
<feature type="region of interest" description="Disordered" evidence="6">
    <location>
        <begin position="654"/>
        <end position="674"/>
    </location>
</feature>
<dbReference type="PROSITE" id="PS00297">
    <property type="entry name" value="HSP70_1"/>
    <property type="match status" value="1"/>
</dbReference>
<feature type="region of interest" description="Disordered" evidence="6">
    <location>
        <begin position="882"/>
        <end position="913"/>
    </location>
</feature>
<dbReference type="SUPFAM" id="SSF100920">
    <property type="entry name" value="Heat shock protein 70kD (HSP70), peptide-binding domain"/>
    <property type="match status" value="2"/>
</dbReference>
<proteinExistence type="inferred from homology"/>
<dbReference type="GO" id="GO:0140662">
    <property type="term" value="F:ATP-dependent protein folding chaperone"/>
    <property type="evidence" value="ECO:0007669"/>
    <property type="project" value="InterPro"/>
</dbReference>
<dbReference type="InterPro" id="IPR029047">
    <property type="entry name" value="HSP70_peptide-bd_sf"/>
</dbReference>
<name>A0A1L0BK56_9ASCO</name>
<dbReference type="FunFam" id="3.30.30.30:FF:000001">
    <property type="entry name" value="heat shock 70 kDa protein-like"/>
    <property type="match status" value="1"/>
</dbReference>
<reference evidence="7 8" key="1">
    <citation type="submission" date="2016-10" db="EMBL/GenBank/DDBJ databases">
        <authorList>
            <person name="de Groot N.N."/>
        </authorList>
    </citation>
    <scope>NUCLEOTIDE SEQUENCE [LARGE SCALE GENOMIC DNA]</scope>
    <source>
        <strain evidence="7 8">PYCC 4715</strain>
    </source>
</reference>
<dbReference type="InterPro" id="IPR013126">
    <property type="entry name" value="Hsp_70_fam"/>
</dbReference>
<evidence type="ECO:0000256" key="3">
    <source>
        <dbReference type="ARBA" id="ARBA00022840"/>
    </source>
</evidence>
<dbReference type="InterPro" id="IPR018181">
    <property type="entry name" value="Heat_shock_70_CS"/>
</dbReference>
<sequence>MVERRGIFHGLDATLYKTGLAPVSIFSSLPNFKLFTNMSKAVGIDLGTTYSCVAHFANDRVEIIANDQGNRTTPSFVAFTDTERLIGDAAKNQAAMNPANTVFDAKRLIGRKFTDAEVQGDIKHFPFKVVDKGGKPQIQVEFKGETKVFTPEEISSMILTKMRETAESFLGTTVSDAVVTVPAYFNDSQRQATKDAGLIAGLNVMRIINEPTAAAIAYGLDKKTEEEKNVLIFDLGGGTFDVSLLSIEDGIFEVKATAGDTHLGGEDFDNRLVNHFVNEFKRKNKKDLSTNQRALRRLRTACERAKRTLSSSAQTSIEIDSLYEGVDFYTSITRARFEELCQDLFRSTLEPVEKVLRDAKVDKSQVDEIVLVGGSTRIPKVQKLVSDFFNGKEPNKSINPDEAVAYGAAVQAAILSGDTSSKTQDLLLLDVAPLSLGIETAGGIMTKLIPRNSTIPTKKSETFSTYADNQPGVLIQVFEGERAKTKDNNLLGKFELSGIPPAPRGVPQIEVTFDIDANGILNVSALEKGTGKTQKITITNDKGRLSKEDIERMVSEAEKFKDEDEKEAARVQAKNGLESYAYSLKTTLGEEEFKSKLEASDVEAVTKAAEEAISWLDENQTATTEEFGDKQKELEGVANPIMAKAYQAGAAPGGAAGGAPGGFPGAGAAPSNDGPTVEELIPRNSTIPTKKSETFSTYADNQPGVLIQVFEGERAKTKDNNLLGKFELSGIPPAPRGVPQIEVTFDIDANGILNVSALEKGTGKTQKITITNDKGRLSKEDIERMVSEAEKFKDEDEKEAARVQAKNGLESYAYSLKTTLGEEEFKSKLEASDVEAVTKAAEEAISWLDENQTATTEEFGDKQKELEGVANPIMAKAYQAGAAPGGAAGGAPGGFPGAGAAPSNDGPTVEEVD</sequence>
<dbReference type="Gene3D" id="1.20.1270.10">
    <property type="match status" value="2"/>
</dbReference>
<dbReference type="Proteomes" id="UP000182259">
    <property type="component" value="Chromosome II"/>
</dbReference>
<dbReference type="InterPro" id="IPR029048">
    <property type="entry name" value="HSP70_C_sf"/>
</dbReference>
<dbReference type="SUPFAM" id="SSF53067">
    <property type="entry name" value="Actin-like ATPase domain"/>
    <property type="match status" value="2"/>
</dbReference>
<organism evidence="7 8">
    <name type="scientific">Sungouiella intermedia</name>
    <dbReference type="NCBI Taxonomy" id="45354"/>
    <lineage>
        <taxon>Eukaryota</taxon>
        <taxon>Fungi</taxon>
        <taxon>Dikarya</taxon>
        <taxon>Ascomycota</taxon>
        <taxon>Saccharomycotina</taxon>
        <taxon>Pichiomycetes</taxon>
        <taxon>Metschnikowiaceae</taxon>
        <taxon>Sungouiella</taxon>
    </lineage>
</organism>
<comment type="similarity">
    <text evidence="1">Belongs to the heat shock protein 70 family.</text>
</comment>
<evidence type="ECO:0000313" key="8">
    <source>
        <dbReference type="Proteomes" id="UP000182259"/>
    </source>
</evidence>
<dbReference type="SUPFAM" id="SSF100934">
    <property type="entry name" value="Heat shock protein 70kD (HSP70), C-terminal subdomain"/>
    <property type="match status" value="2"/>
</dbReference>
<dbReference type="CDD" id="cd10233">
    <property type="entry name" value="ASKHA_NBD_HSP70_HSPA1"/>
    <property type="match status" value="1"/>
</dbReference>
<dbReference type="PROSITE" id="PS01036">
    <property type="entry name" value="HSP70_3"/>
    <property type="match status" value="1"/>
</dbReference>
<keyword evidence="2" id="KW-0547">Nucleotide-binding</keyword>
<dbReference type="AlphaFoldDB" id="A0A1L0BK56"/>
<evidence type="ECO:0000256" key="2">
    <source>
        <dbReference type="ARBA" id="ARBA00022741"/>
    </source>
</evidence>
<dbReference type="PROSITE" id="PS00329">
    <property type="entry name" value="HSP70_2"/>
    <property type="match status" value="1"/>
</dbReference>
<dbReference type="GO" id="GO:0062040">
    <property type="term" value="C:fungal biofilm matrix"/>
    <property type="evidence" value="ECO:0007669"/>
    <property type="project" value="UniProtKB-ARBA"/>
</dbReference>
<keyword evidence="3" id="KW-0067">ATP-binding</keyword>